<sequence>MADNSLAIADVKIWAETIFSALEKSGITTVPINDQYYRAVAGNIFDLSENDEWGVGDVCDDIVDLRSAMADYNANEGMVLWDALEHLQGIVGFLAHTAESTGAVAFLKNDGEA</sequence>
<dbReference type="RefSeq" id="WP_131833584.1">
    <property type="nucleotide sequence ID" value="NZ_SMFY01000001.1"/>
</dbReference>
<gene>
    <name evidence="1" type="ORF">EV667_0317</name>
</gene>
<dbReference type="Proteomes" id="UP000295030">
    <property type="component" value="Unassembled WGS sequence"/>
</dbReference>
<dbReference type="AlphaFoldDB" id="A0A4R1IB31"/>
<evidence type="ECO:0000313" key="2">
    <source>
        <dbReference type="Proteomes" id="UP000295030"/>
    </source>
</evidence>
<evidence type="ECO:0000313" key="1">
    <source>
        <dbReference type="EMBL" id="TCK30229.1"/>
    </source>
</evidence>
<comment type="caution">
    <text evidence="1">The sequence shown here is derived from an EMBL/GenBank/DDBJ whole genome shotgun (WGS) entry which is preliminary data.</text>
</comment>
<organism evidence="1 2">
    <name type="scientific">Ancylobacter aquaticus</name>
    <dbReference type="NCBI Taxonomy" id="100"/>
    <lineage>
        <taxon>Bacteria</taxon>
        <taxon>Pseudomonadati</taxon>
        <taxon>Pseudomonadota</taxon>
        <taxon>Alphaproteobacteria</taxon>
        <taxon>Hyphomicrobiales</taxon>
        <taxon>Xanthobacteraceae</taxon>
        <taxon>Ancylobacter</taxon>
    </lineage>
</organism>
<reference evidence="1 2" key="1">
    <citation type="submission" date="2019-03" db="EMBL/GenBank/DDBJ databases">
        <title>Genomic Encyclopedia of Type Strains, Phase IV (KMG-IV): sequencing the most valuable type-strain genomes for metagenomic binning, comparative biology and taxonomic classification.</title>
        <authorList>
            <person name="Goeker M."/>
        </authorList>
    </citation>
    <scope>NUCLEOTIDE SEQUENCE [LARGE SCALE GENOMIC DNA]</scope>
    <source>
        <strain evidence="1 2">DSM 101</strain>
    </source>
</reference>
<accession>A0A4R1IB31</accession>
<proteinExistence type="predicted"/>
<keyword evidence="2" id="KW-1185">Reference proteome</keyword>
<name>A0A4R1IB31_ANCAQ</name>
<dbReference type="EMBL" id="SMFY01000001">
    <property type="protein sequence ID" value="TCK30229.1"/>
    <property type="molecule type" value="Genomic_DNA"/>
</dbReference>
<protein>
    <submittedName>
        <fullName evidence="1">Uncharacterized protein</fullName>
    </submittedName>
</protein>